<feature type="repeat" description="RCC1" evidence="3">
    <location>
        <begin position="808"/>
        <end position="856"/>
    </location>
</feature>
<feature type="region of interest" description="Disordered" evidence="4">
    <location>
        <begin position="386"/>
        <end position="413"/>
    </location>
</feature>
<dbReference type="InterPro" id="IPR000408">
    <property type="entry name" value="Reg_chr_condens"/>
</dbReference>
<sequence>MGPPRPRPGEEAPAKKKKKRRKEAAAEPKAERSGAATRRQPERERQGQLAERRRGAARRGRRGGGEEARGRRRSRKEGAQAGQSGKGGQGGQGAAARGLLPGAAPEGAAARGLLPGAAPEGSVAAPAAAAAAEPGARGGVQLAVHAGGAEVPVAGEAHVRPREAGGAGAAEARRLRAREADLRPREAGRRGLWPGEASRRSARADDNGRGESSARADPSLLLAPRGGRTETSRCGSARDPEATPTRPQAGGPRSGRPCTTRASRSHGAATPGGDGAPLCNEPCAPGLPPALARRRQLQPGAAADAAQAPPALGECSARALSAGASPVGACAEGCPEVPKGFAEVQRPAALSWHARGERGPAGPAGPAPDARPRGCVGSPLYIRGGRGWAPDPGVGDTGGRGPAAWRRRPRQGRTAPCGCCGTSWRRLPGGAPGAAAGRPSPGPVPSARAARATLAPVDPPPRRPAPREPAAALLAGARPGLLEGRRAEKFFPALQQWRCQPRCGGPPARAWAAEAGAALPPVARALQGALEWPWNAPRQHPDPPGHLSYGKCAVELVGLRKGEDPASAQPSFYGTAVTLCPGVETIPPYAFQACSMLASVELPDSLTAIGEFAFEQTGLVDVTVPDGVTSIGMFAFFNAADLVSVVLPSSLTTIGLWAFVGTGLVEVTIPGSVTSIGNDAFDIATLTTVYLPGHDAEEAAGFAAAFGDADPTIQVATGTETSTSRAIFVVDQHLAGAHHHGDQQEAEEHFTGTRGRLRRGQELRGAAGRSGLGDPVVGTPTMVMVDVQTVSASQGLSGEFTVFLTTDGAVRSLGSNEVGQLGDGTFEEKGSLVTVFDAGVQAVSAGDGFFASLLQDGSVMAAGQNTNGQLGDGTTVTSSSPQRSHIDDVSAISAGWWHLVFLKTDGTAHATGKGESLNAGALGDGGAADRATPVQVLSVTDVRAVAAGKSHTLLLRQNGEVWGTGQNWNGELGLGSTESPVLSPLKNTIMSGVQAIAAGVGCSFFVKADGTAWATGSNANGKLGDGTTQSRSSPVQVLDGVQSVSSQNDHTLFVKADGTAYAAGENLYGQLGTGRYGLTHEPGRTVMEKVISAVAGPYHSFFLTNGSISYNFAAPCPAGTSVGAVDGVEVTLETWIPHQGERSIRCPDGSLGSLDVKCWAGRITVVQDSCAATTTVAGCDAGEVASAAGIEVVLTAPLQHQGLKAVGCSGGYVGAAVVECSEGSLRVAENHCAAAATAAPTPAAAAGCAPGQAASAGGAATAGLPEPLPDGGLAVVPCGGGRAGGAAVECSAGSLRVLVERCGAAPAATAAPTPAPTEAGQSAADAHVEVALAAPLPHGALGVAACPEGTVGGAVVRCSEGELELVQSHCAAAPAPAPTPPDCQVGQAASGVQANMFNVNATLVAPLPQGKMRIVNCTAGWVGLAVVECMQGGTHEVVENRCSYPASAPTPTPAACEPGVVAPPSFGSASGAAVASESLTSPLEHGGLVVVDCSDGYVGSVVVECSQGGLRVLLHNCRPTPPRPVRPRPRPRRPPAAGRAPAPPRRRGSSSPSRPRWRTGRCGPCPAPTATPARPC</sequence>
<evidence type="ECO:0000256" key="3">
    <source>
        <dbReference type="PROSITE-ProRule" id="PRU00235"/>
    </source>
</evidence>
<dbReference type="InterPro" id="IPR032675">
    <property type="entry name" value="LRR_dom_sf"/>
</dbReference>
<feature type="compositionally biased region" description="Low complexity" evidence="4">
    <location>
        <begin position="94"/>
        <end position="136"/>
    </location>
</feature>
<dbReference type="Pfam" id="PF25390">
    <property type="entry name" value="WD40_RLD"/>
    <property type="match status" value="1"/>
</dbReference>
<evidence type="ECO:0000259" key="5">
    <source>
        <dbReference type="Pfam" id="PF25390"/>
    </source>
</evidence>
<proteinExistence type="predicted"/>
<organism evidence="6 7">
    <name type="scientific">Prorocentrum cordatum</name>
    <dbReference type="NCBI Taxonomy" id="2364126"/>
    <lineage>
        <taxon>Eukaryota</taxon>
        <taxon>Sar</taxon>
        <taxon>Alveolata</taxon>
        <taxon>Dinophyceae</taxon>
        <taxon>Prorocentrales</taxon>
        <taxon>Prorocentraceae</taxon>
        <taxon>Prorocentrum</taxon>
    </lineage>
</organism>
<dbReference type="SUPFAM" id="SSF50985">
    <property type="entry name" value="RCC1/BLIP-II"/>
    <property type="match status" value="1"/>
</dbReference>
<protein>
    <recommendedName>
        <fullName evidence="5">RCC1-like domain-containing protein</fullName>
    </recommendedName>
</protein>
<accession>A0ABN9VA40</accession>
<dbReference type="InterPro" id="IPR009091">
    <property type="entry name" value="RCC1/BLIP-II"/>
</dbReference>
<dbReference type="Gene3D" id="2.130.10.30">
    <property type="entry name" value="Regulator of chromosome condensation 1/beta-lactamase-inhibitor protein II"/>
    <property type="match status" value="2"/>
</dbReference>
<name>A0ABN9VA40_9DINO</name>
<feature type="repeat" description="RCC1" evidence="3">
    <location>
        <begin position="1010"/>
        <end position="1057"/>
    </location>
</feature>
<dbReference type="PANTHER" id="PTHR45982:SF1">
    <property type="entry name" value="REGULATOR OF CHROMOSOME CONDENSATION"/>
    <property type="match status" value="1"/>
</dbReference>
<dbReference type="InterPro" id="IPR051553">
    <property type="entry name" value="Ran_GTPase-activating"/>
</dbReference>
<dbReference type="PROSITE" id="PS50012">
    <property type="entry name" value="RCC1_3"/>
    <property type="match status" value="6"/>
</dbReference>
<feature type="repeat" description="RCC1" evidence="3">
    <location>
        <begin position="1058"/>
        <end position="1106"/>
    </location>
</feature>
<keyword evidence="1" id="KW-0344">Guanine-nucleotide releasing factor</keyword>
<feature type="region of interest" description="Disordered" evidence="4">
    <location>
        <begin position="430"/>
        <end position="467"/>
    </location>
</feature>
<dbReference type="Proteomes" id="UP001189429">
    <property type="component" value="Unassembled WGS sequence"/>
</dbReference>
<feature type="region of interest" description="Disordered" evidence="4">
    <location>
        <begin position="154"/>
        <end position="311"/>
    </location>
</feature>
<keyword evidence="7" id="KW-1185">Reference proteome</keyword>
<feature type="repeat" description="RCC1" evidence="3">
    <location>
        <begin position="906"/>
        <end position="958"/>
    </location>
</feature>
<feature type="compositionally biased region" description="Basic and acidic residues" evidence="4">
    <location>
        <begin position="171"/>
        <end position="189"/>
    </location>
</feature>
<evidence type="ECO:0000256" key="2">
    <source>
        <dbReference type="ARBA" id="ARBA00022737"/>
    </source>
</evidence>
<dbReference type="EMBL" id="CAUYUJ010016730">
    <property type="protein sequence ID" value="CAK0868298.1"/>
    <property type="molecule type" value="Genomic_DNA"/>
</dbReference>
<feature type="compositionally biased region" description="Basic and acidic residues" evidence="4">
    <location>
        <begin position="197"/>
        <end position="214"/>
    </location>
</feature>
<dbReference type="InterPro" id="IPR026906">
    <property type="entry name" value="LRR_5"/>
</dbReference>
<feature type="compositionally biased region" description="Pro residues" evidence="4">
    <location>
        <begin position="1565"/>
        <end position="1576"/>
    </location>
</feature>
<gene>
    <name evidence="6" type="ORF">PCOR1329_LOCUS54994</name>
</gene>
<feature type="repeat" description="RCC1" evidence="3">
    <location>
        <begin position="959"/>
        <end position="1009"/>
    </location>
</feature>
<feature type="region of interest" description="Disordered" evidence="4">
    <location>
        <begin position="1"/>
        <end position="136"/>
    </location>
</feature>
<feature type="compositionally biased region" description="Gly residues" evidence="4">
    <location>
        <begin position="84"/>
        <end position="93"/>
    </location>
</feature>
<evidence type="ECO:0000256" key="1">
    <source>
        <dbReference type="ARBA" id="ARBA00022658"/>
    </source>
</evidence>
<feature type="compositionally biased region" description="Low complexity" evidence="4">
    <location>
        <begin position="1549"/>
        <end position="1564"/>
    </location>
</feature>
<feature type="compositionally biased region" description="Basic and acidic residues" evidence="4">
    <location>
        <begin position="39"/>
        <end position="54"/>
    </location>
</feature>
<feature type="compositionally biased region" description="Basic and acidic residues" evidence="4">
    <location>
        <begin position="227"/>
        <end position="241"/>
    </location>
</feature>
<keyword evidence="2" id="KW-0677">Repeat</keyword>
<dbReference type="PROSITE" id="PS00626">
    <property type="entry name" value="RCC1_2"/>
    <property type="match status" value="1"/>
</dbReference>
<evidence type="ECO:0000256" key="4">
    <source>
        <dbReference type="SAM" id="MobiDB-lite"/>
    </source>
</evidence>
<feature type="compositionally biased region" description="Low complexity" evidence="4">
    <location>
        <begin position="430"/>
        <end position="452"/>
    </location>
</feature>
<dbReference type="PANTHER" id="PTHR45982">
    <property type="entry name" value="REGULATOR OF CHROMOSOME CONDENSATION"/>
    <property type="match status" value="1"/>
</dbReference>
<reference evidence="6" key="1">
    <citation type="submission" date="2023-10" db="EMBL/GenBank/DDBJ databases">
        <authorList>
            <person name="Chen Y."/>
            <person name="Shah S."/>
            <person name="Dougan E. K."/>
            <person name="Thang M."/>
            <person name="Chan C."/>
        </authorList>
    </citation>
    <scope>NUCLEOTIDE SEQUENCE [LARGE SCALE GENOMIC DNA]</scope>
</reference>
<feature type="compositionally biased region" description="Basic and acidic residues" evidence="4">
    <location>
        <begin position="23"/>
        <end position="32"/>
    </location>
</feature>
<evidence type="ECO:0000313" key="7">
    <source>
        <dbReference type="Proteomes" id="UP001189429"/>
    </source>
</evidence>
<comment type="caution">
    <text evidence="6">The sequence shown here is derived from an EMBL/GenBank/DDBJ whole genome shotgun (WGS) entry which is preliminary data.</text>
</comment>
<evidence type="ECO:0000313" key="6">
    <source>
        <dbReference type="EMBL" id="CAK0868298.1"/>
    </source>
</evidence>
<feature type="domain" description="RCC1-like" evidence="5">
    <location>
        <begin position="765"/>
        <end position="1102"/>
    </location>
</feature>
<dbReference type="InterPro" id="IPR058923">
    <property type="entry name" value="RCC1-like_dom"/>
</dbReference>
<feature type="compositionally biased region" description="Low complexity" evidence="4">
    <location>
        <begin position="297"/>
        <end position="311"/>
    </location>
</feature>
<dbReference type="Gene3D" id="3.80.10.10">
    <property type="entry name" value="Ribonuclease Inhibitor"/>
    <property type="match status" value="1"/>
</dbReference>
<dbReference type="Pfam" id="PF13306">
    <property type="entry name" value="LRR_5"/>
    <property type="match status" value="1"/>
</dbReference>
<feature type="repeat" description="RCC1" evidence="3">
    <location>
        <begin position="857"/>
        <end position="905"/>
    </location>
</feature>
<dbReference type="PRINTS" id="PR00633">
    <property type="entry name" value="RCCNDNSATION"/>
</dbReference>
<feature type="region of interest" description="Disordered" evidence="4">
    <location>
        <begin position="1517"/>
        <end position="1576"/>
    </location>
</feature>